<comment type="similarity">
    <text evidence="2">Belongs to the CIA30 family.</text>
</comment>
<protein>
    <recommendedName>
        <fullName evidence="5">NADH:ubiquinone oxidoreductase intermediate-associated protein 30 domain-containing protein</fullName>
    </recommendedName>
</protein>
<gene>
    <name evidence="6" type="ORF">OHK93_006216</name>
</gene>
<evidence type="ECO:0000256" key="2">
    <source>
        <dbReference type="ARBA" id="ARBA00007884"/>
    </source>
</evidence>
<evidence type="ECO:0000256" key="1">
    <source>
        <dbReference type="ARBA" id="ARBA00004173"/>
    </source>
</evidence>
<dbReference type="PANTHER" id="PTHR13194:SF18">
    <property type="entry name" value="COMPLEX I INTERMEDIATE-ASSOCIATED PROTEIN 30, MITOCHONDRIAL"/>
    <property type="match status" value="1"/>
</dbReference>
<reference evidence="6" key="1">
    <citation type="journal article" date="2023" name="Genome Biol. Evol.">
        <title>First Whole Genome Sequence and Flow Cytometry Genome Size Data for the Lichen-Forming Fungus Ramalina farinacea (Ascomycota).</title>
        <authorList>
            <person name="Llewellyn T."/>
            <person name="Mian S."/>
            <person name="Hill R."/>
            <person name="Leitch I.J."/>
            <person name="Gaya E."/>
        </authorList>
    </citation>
    <scope>NUCLEOTIDE SEQUENCE</scope>
    <source>
        <strain evidence="6">LIQ254RAFAR</strain>
    </source>
</reference>
<dbReference type="GO" id="GO:0051082">
    <property type="term" value="F:unfolded protein binding"/>
    <property type="evidence" value="ECO:0007669"/>
    <property type="project" value="TreeGrafter"/>
</dbReference>
<dbReference type="GO" id="GO:0006120">
    <property type="term" value="P:mitochondrial electron transport, NADH to ubiquinone"/>
    <property type="evidence" value="ECO:0007669"/>
    <property type="project" value="TreeGrafter"/>
</dbReference>
<evidence type="ECO:0000256" key="4">
    <source>
        <dbReference type="ARBA" id="ARBA00023186"/>
    </source>
</evidence>
<evidence type="ECO:0000313" key="7">
    <source>
        <dbReference type="Proteomes" id="UP001161017"/>
    </source>
</evidence>
<dbReference type="InterPro" id="IPR039131">
    <property type="entry name" value="NDUFAF1"/>
</dbReference>
<accession>A0AA43QJT5</accession>
<dbReference type="Proteomes" id="UP001161017">
    <property type="component" value="Unassembled WGS sequence"/>
</dbReference>
<comment type="subcellular location">
    <subcellularLocation>
        <location evidence="1">Mitochondrion</location>
    </subcellularLocation>
</comment>
<dbReference type="GO" id="GO:0005739">
    <property type="term" value="C:mitochondrion"/>
    <property type="evidence" value="ECO:0007669"/>
    <property type="project" value="UniProtKB-SubCell"/>
</dbReference>
<name>A0AA43QJT5_9LECA</name>
<dbReference type="SUPFAM" id="SSF49785">
    <property type="entry name" value="Galactose-binding domain-like"/>
    <property type="match status" value="1"/>
</dbReference>
<comment type="caution">
    <text evidence="6">The sequence shown here is derived from an EMBL/GenBank/DDBJ whole genome shotgun (WGS) entry which is preliminary data.</text>
</comment>
<organism evidence="6 7">
    <name type="scientific">Ramalina farinacea</name>
    <dbReference type="NCBI Taxonomy" id="258253"/>
    <lineage>
        <taxon>Eukaryota</taxon>
        <taxon>Fungi</taxon>
        <taxon>Dikarya</taxon>
        <taxon>Ascomycota</taxon>
        <taxon>Pezizomycotina</taxon>
        <taxon>Lecanoromycetes</taxon>
        <taxon>OSLEUM clade</taxon>
        <taxon>Lecanoromycetidae</taxon>
        <taxon>Lecanorales</taxon>
        <taxon>Lecanorineae</taxon>
        <taxon>Ramalinaceae</taxon>
        <taxon>Ramalina</taxon>
    </lineage>
</organism>
<evidence type="ECO:0000256" key="3">
    <source>
        <dbReference type="ARBA" id="ARBA00023128"/>
    </source>
</evidence>
<evidence type="ECO:0000313" key="6">
    <source>
        <dbReference type="EMBL" id="MDI1486954.1"/>
    </source>
</evidence>
<feature type="domain" description="NADH:ubiquinone oxidoreductase intermediate-associated protein 30" evidence="5">
    <location>
        <begin position="1"/>
        <end position="162"/>
    </location>
</feature>
<keyword evidence="7" id="KW-1185">Reference proteome</keyword>
<dbReference type="GO" id="GO:0010257">
    <property type="term" value="P:NADH dehydrogenase complex assembly"/>
    <property type="evidence" value="ECO:0007669"/>
    <property type="project" value="TreeGrafter"/>
</dbReference>
<evidence type="ECO:0000259" key="5">
    <source>
        <dbReference type="Pfam" id="PF08547"/>
    </source>
</evidence>
<sequence length="183" mass="20839">MSDADLGAFSSAKLSHMARTPKDPVHARFHGSISTELPRNNPQVQRTGYAGWRNRDRGWTIFGKLLWDLERYNYLGLRVKSDGRKYYVNIQTESIVYEDLHQHRLHTRTAGEWETVFIDLSAFVRTNHGEVVEPQSEMMTQKIRTIGMSLTDRVPGPFDLAINKIWASPGLQNEGIPPDANSS</sequence>
<dbReference type="Pfam" id="PF08547">
    <property type="entry name" value="CIA30"/>
    <property type="match status" value="1"/>
</dbReference>
<keyword evidence="4" id="KW-0143">Chaperone</keyword>
<proteinExistence type="inferred from homology"/>
<dbReference type="PANTHER" id="PTHR13194">
    <property type="entry name" value="COMPLEX I INTERMEDIATE-ASSOCIATED PROTEIN 30"/>
    <property type="match status" value="1"/>
</dbReference>
<dbReference type="InterPro" id="IPR008979">
    <property type="entry name" value="Galactose-bd-like_sf"/>
</dbReference>
<keyword evidence="3" id="KW-0496">Mitochondrion</keyword>
<dbReference type="AlphaFoldDB" id="A0AA43QJT5"/>
<dbReference type="InterPro" id="IPR013857">
    <property type="entry name" value="NADH-UbQ_OxRdtase-assoc_prot30"/>
</dbReference>
<dbReference type="EMBL" id="JAPUFD010000004">
    <property type="protein sequence ID" value="MDI1486954.1"/>
    <property type="molecule type" value="Genomic_DNA"/>
</dbReference>